<dbReference type="GO" id="GO:0003735">
    <property type="term" value="F:structural constituent of ribosome"/>
    <property type="evidence" value="ECO:0007669"/>
    <property type="project" value="InterPro"/>
</dbReference>
<dbReference type="PROSITE" id="PS50330">
    <property type="entry name" value="UIM"/>
    <property type="match status" value="1"/>
</dbReference>
<dbReference type="InterPro" id="IPR003903">
    <property type="entry name" value="UIM_dom"/>
</dbReference>
<feature type="compositionally biased region" description="Acidic residues" evidence="7">
    <location>
        <begin position="1490"/>
        <end position="1501"/>
    </location>
</feature>
<dbReference type="PANTHER" id="PTHR11545:SF3">
    <property type="entry name" value="LARGE RIBOSOMAL SUBUNIT PROTEIN UL13"/>
    <property type="match status" value="1"/>
</dbReference>
<keyword evidence="3 5" id="KW-0689">Ribosomal protein</keyword>
<evidence type="ECO:0000256" key="4">
    <source>
        <dbReference type="ARBA" id="ARBA00023274"/>
    </source>
</evidence>
<evidence type="ECO:0000313" key="8">
    <source>
        <dbReference type="EMBL" id="GAC72876.1"/>
    </source>
</evidence>
<dbReference type="FunFam" id="3.90.1180.10:FF:000002">
    <property type="entry name" value="60S ribosomal protein L16"/>
    <property type="match status" value="1"/>
</dbReference>
<feature type="compositionally biased region" description="Low complexity" evidence="7">
    <location>
        <begin position="1114"/>
        <end position="1130"/>
    </location>
</feature>
<sequence>MMSSSFRHSPDAQQLPRPIASTPHPRDSLTNCRQQSGLVELSQSAGPTRIETSLHSTGNPTLQFEEPASLKLMPSTEGEAAGVGHSQVSRCVREWVFETWLLVIIFDTTTTVKKHIVKVCIYIYAYAATDHLSASRSSLHAVDHTNNLDLLSVDMRAEPLTSRPGSFDRDTRQKDPDTRSHEGHPDVAHQRRAHLAMSLQQANPYIVDGKGHLLGRLAATLAKELLSGQKVVVVRSELINVSGSFFRNKLKYHAYLHKRHLVNPKKAGPFHHRAPSRILYKAIRGMLPHKTARGAAALQRLKVYEGVPPPYDRKKLMVIPAALRVLRLKPGRKFATIKRISHEVGWNHMETVDKLEAKRKVKQQAYHERQVAASKKRAAAQTATADKLKDVNAQLASPPPSHSQDSKALTAMPRHYTEKPEQCKGSATSNAAEILPLPRLQVILPCRPARRGSSTFWRTVITVGQHSLVRNLTPPSSLQHNLWNRRGAAWRRYCAGIPAHRLQIGLKRRWIDANRTFDPRLINLSLPNHGAAYRLAGSLRSINVQSTPPPHQHITLSDEKAPPSSPAMRNSTTYIPVPAGAPALPPAPAQAASVPASSMPAYQRLETPMGRLTERSSSPSSAHEIPPSLHPRWHAAASPAPAPAPEPAVRSSAPLPPRLKNPYDRTMPSVAQEPLSMQSPSSSNAPGRVSFGPGDPLFTANAPAAYPNPHSHQQPLPDRTLDTDTAGTRSIPNRTTARPEDVSDPTQPIIDSRAPAASHGEPGHEFDDCPGCRAELEDAIQASLQTAKQEEESRRRAPLEQQELDRLCAITSEEEERRRRLAMEEEALLLQAIEDSRREAEMQSQRHTNDEDVLLEESLQHALRQRDQDAIKESEMLQAAKMASEMHEQQRLERIESLRDAERKALQLSLQEQEEEWARRESAERSLLEFLEQRGHYQDAAAQLPTPQRPSSTSASPDPTSRPPSAVAAGDLEAEYWRFSGHDEAYRLALQMQQASLEEHRVHTRPASSGTRVRRPLPQTPTLRSESSSSQTHPVDSDSLHNVAPDSSTSGALGGAQVHAFPDPPRPALQQRSSSSSSKQSQSVDPLPLEQAPSPSSEWYNPYDAIRTTAGSGDPACDPSDPAPASYSIPKRVSSQLSTATRDEIVASSSPAPEQKGQRALAGIDFGYCSLPFAPNLDKPAQPSPPQSTATLSTSSHSTSQSGQKARFPASIVLSAAGKASHTAELDAAYPQRSAGEGSSGSFYVIRAHSWKSLLRALAWYGNTRVEASPEDVAAASEHRSGRCLLRAEIEFVTPTRVDLGMGVGAYAKAAHTSAGMPKHPSPAHVALCLSLLPVSSGSSSASSKEAGAWLKSDTYRAIKHESRRLDAWYAGKGSTRRLIQLSRQPPALPVIFVQIAQVLHASHAFSAACPSSGSTARHSPRDLHHAIERHDEGFVRKQKAMLAAGSALASQTGGLSNASTASLASSNPRFSLSGPSRFSGSTETHRESNEDDFGDEDDQDVDVDDFHLLEHGLAGDGSFDAQDKALMGKRHRFKAKVKRRLAKRSADGRVVDEDLAAWITPFDLSQHG</sequence>
<dbReference type="GO" id="GO:0022625">
    <property type="term" value="C:cytosolic large ribosomal subunit"/>
    <property type="evidence" value="ECO:0007669"/>
    <property type="project" value="TreeGrafter"/>
</dbReference>
<feature type="region of interest" description="Disordered" evidence="7">
    <location>
        <begin position="1455"/>
        <end position="1501"/>
    </location>
</feature>
<feature type="region of interest" description="Disordered" evidence="7">
    <location>
        <begin position="997"/>
        <end position="1158"/>
    </location>
</feature>
<feature type="compositionally biased region" description="Low complexity" evidence="7">
    <location>
        <begin position="949"/>
        <end position="966"/>
    </location>
</feature>
<evidence type="ECO:0000256" key="5">
    <source>
        <dbReference type="RuleBase" id="RU003877"/>
    </source>
</evidence>
<proteinExistence type="inferred from homology"/>
<dbReference type="GO" id="GO:0017148">
    <property type="term" value="P:negative regulation of translation"/>
    <property type="evidence" value="ECO:0007669"/>
    <property type="project" value="TreeGrafter"/>
</dbReference>
<dbReference type="EMBL" id="DF196773">
    <property type="protein sequence ID" value="GAC72876.1"/>
    <property type="molecule type" value="Genomic_DNA"/>
</dbReference>
<evidence type="ECO:0000256" key="1">
    <source>
        <dbReference type="ARBA" id="ARBA00004021"/>
    </source>
</evidence>
<feature type="region of interest" description="Disordered" evidence="7">
    <location>
        <begin position="159"/>
        <end position="190"/>
    </location>
</feature>
<dbReference type="GO" id="GO:0006412">
    <property type="term" value="P:translation"/>
    <property type="evidence" value="ECO:0007669"/>
    <property type="project" value="InterPro"/>
</dbReference>
<feature type="coiled-coil region" evidence="6">
    <location>
        <begin position="823"/>
        <end position="850"/>
    </location>
</feature>
<feature type="region of interest" description="Disordered" evidence="7">
    <location>
        <begin position="1175"/>
        <end position="1206"/>
    </location>
</feature>
<evidence type="ECO:0000256" key="2">
    <source>
        <dbReference type="ARBA" id="ARBA00006227"/>
    </source>
</evidence>
<dbReference type="Gene3D" id="6.10.250.3250">
    <property type="match status" value="1"/>
</dbReference>
<feature type="region of interest" description="Disordered" evidence="7">
    <location>
        <begin position="941"/>
        <end position="966"/>
    </location>
</feature>
<protein>
    <recommendedName>
        <fullName evidence="10">60S ribosomal protein L13a</fullName>
    </recommendedName>
</protein>
<comment type="function">
    <text evidence="1">Component of the ribosome, a large ribonucleoprotein complex responsible for the synthesis of proteins in the cell. The small ribosomal subunit (SSU) binds messenger RNAs (mRNAs) and translates the encoded message by selecting cognate aminoacyl-transfer RNA (tRNA) molecules. The large subunit (LSU) contains the ribosomal catalytic site termed the peptidyl transferase center (PTC), which catalyzes the formation of peptide bonds, thereby polymerizing the amino acids delivered by tRNAs into a polypeptide chain. The nascent polypeptides leave the ribosome through a tunnel in the LSU and interact with protein factors that function in enzymatic processing, targeting, and the membrane insertion of nascent chains at the exit of the ribosomal tunnel.</text>
</comment>
<dbReference type="OrthoDB" id="1882297at2759"/>
<dbReference type="SUPFAM" id="SSF52161">
    <property type="entry name" value="Ribosomal protein L13"/>
    <property type="match status" value="1"/>
</dbReference>
<dbReference type="HAMAP" id="MF_01366">
    <property type="entry name" value="Ribosomal_uL13"/>
    <property type="match status" value="1"/>
</dbReference>
<dbReference type="NCBIfam" id="TIGR01077">
    <property type="entry name" value="L13_A_E"/>
    <property type="match status" value="1"/>
</dbReference>
<evidence type="ECO:0000256" key="7">
    <source>
        <dbReference type="SAM" id="MobiDB-lite"/>
    </source>
</evidence>
<dbReference type="InterPro" id="IPR036899">
    <property type="entry name" value="Ribosomal_uL13_sf"/>
</dbReference>
<dbReference type="STRING" id="1151754.M9LMN3"/>
<evidence type="ECO:0000256" key="6">
    <source>
        <dbReference type="SAM" id="Coils"/>
    </source>
</evidence>
<organism evidence="8 9">
    <name type="scientific">Pseudozyma antarctica (strain T-34)</name>
    <name type="common">Yeast</name>
    <name type="synonym">Candida antarctica</name>
    <dbReference type="NCBI Taxonomy" id="1151754"/>
    <lineage>
        <taxon>Eukaryota</taxon>
        <taxon>Fungi</taxon>
        <taxon>Dikarya</taxon>
        <taxon>Basidiomycota</taxon>
        <taxon>Ustilaginomycotina</taxon>
        <taxon>Ustilaginomycetes</taxon>
        <taxon>Ustilaginales</taxon>
        <taxon>Ustilaginaceae</taxon>
        <taxon>Moesziomyces</taxon>
    </lineage>
</organism>
<feature type="compositionally biased region" description="Polar residues" evidence="7">
    <location>
        <begin position="723"/>
        <end position="736"/>
    </location>
</feature>
<feature type="region of interest" description="Disordered" evidence="7">
    <location>
        <begin position="1"/>
        <end position="31"/>
    </location>
</feature>
<feature type="region of interest" description="Disordered" evidence="7">
    <location>
        <begin position="543"/>
        <end position="596"/>
    </location>
</feature>
<comment type="similarity">
    <text evidence="2 5">Belongs to the universal ribosomal protein uL13 family.</text>
</comment>
<feature type="compositionally biased region" description="Low complexity" evidence="7">
    <location>
        <begin position="1070"/>
        <end position="1083"/>
    </location>
</feature>
<gene>
    <name evidence="8" type="ORF">PANT_7d00319</name>
</gene>
<dbReference type="InterPro" id="IPR005822">
    <property type="entry name" value="Ribosomal_uL13"/>
</dbReference>
<dbReference type="PROSITE" id="PS00783">
    <property type="entry name" value="RIBOSOMAL_L13"/>
    <property type="match status" value="1"/>
</dbReference>
<feature type="compositionally biased region" description="Polar residues" evidence="7">
    <location>
        <begin position="675"/>
        <end position="685"/>
    </location>
</feature>
<feature type="region of interest" description="Disordered" evidence="7">
    <location>
        <begin position="611"/>
        <end position="770"/>
    </location>
</feature>
<evidence type="ECO:0008006" key="10">
    <source>
        <dbReference type="Google" id="ProtNLM"/>
    </source>
</evidence>
<keyword evidence="6" id="KW-0175">Coiled coil</keyword>
<dbReference type="Proteomes" id="UP000011976">
    <property type="component" value="Unassembled WGS sequence"/>
</dbReference>
<evidence type="ECO:0000256" key="3">
    <source>
        <dbReference type="ARBA" id="ARBA00022980"/>
    </source>
</evidence>
<accession>M9LMN3</accession>
<dbReference type="InterPro" id="IPR005755">
    <property type="entry name" value="Ribosomal_uL13_euk/arc"/>
</dbReference>
<dbReference type="InterPro" id="IPR023563">
    <property type="entry name" value="Ribosomal_uL13_CS"/>
</dbReference>
<dbReference type="Gene3D" id="3.90.1180.10">
    <property type="entry name" value="Ribosomal protein L13"/>
    <property type="match status" value="1"/>
</dbReference>
<feature type="compositionally biased region" description="Low complexity" evidence="7">
    <location>
        <begin position="1188"/>
        <end position="1202"/>
    </location>
</feature>
<feature type="compositionally biased region" description="Polar residues" evidence="7">
    <location>
        <begin position="1020"/>
        <end position="1034"/>
    </location>
</feature>
<dbReference type="PANTHER" id="PTHR11545">
    <property type="entry name" value="RIBOSOMAL PROTEIN L13"/>
    <property type="match status" value="1"/>
</dbReference>
<name>M9LMN3_PSEA3</name>
<keyword evidence="4 5" id="KW-0687">Ribonucleoprotein</keyword>
<dbReference type="GO" id="GO:0003729">
    <property type="term" value="F:mRNA binding"/>
    <property type="evidence" value="ECO:0007669"/>
    <property type="project" value="TreeGrafter"/>
</dbReference>
<feature type="compositionally biased region" description="Low complexity" evidence="7">
    <location>
        <begin position="1456"/>
        <end position="1468"/>
    </location>
</feature>
<reference evidence="9" key="1">
    <citation type="journal article" date="2013" name="Genome Announc.">
        <title>Genome sequence of the basidiomycetous yeast Pseudozyma antarctica T-34, a producer of the glycolipid biosurfactants mannosylerythritol lipids.</title>
        <authorList>
            <person name="Morita T."/>
            <person name="Koike H."/>
            <person name="Koyama Y."/>
            <person name="Hagiwara H."/>
            <person name="Ito E."/>
            <person name="Fukuoka T."/>
            <person name="Imura T."/>
            <person name="Machida M."/>
            <person name="Kitamoto D."/>
        </authorList>
    </citation>
    <scope>NUCLEOTIDE SEQUENCE [LARGE SCALE GENOMIC DNA]</scope>
    <source>
        <strain evidence="9">T-34</strain>
    </source>
</reference>
<feature type="compositionally biased region" description="Basic and acidic residues" evidence="7">
    <location>
        <begin position="166"/>
        <end position="189"/>
    </location>
</feature>
<feature type="compositionally biased region" description="Polar residues" evidence="7">
    <location>
        <begin position="1469"/>
        <end position="1483"/>
    </location>
</feature>
<dbReference type="Pfam" id="PF00572">
    <property type="entry name" value="Ribosomal_L13"/>
    <property type="match status" value="1"/>
</dbReference>
<evidence type="ECO:0000313" key="9">
    <source>
        <dbReference type="Proteomes" id="UP000011976"/>
    </source>
</evidence>